<proteinExistence type="predicted"/>
<dbReference type="RefSeq" id="WP_176140983.1">
    <property type="nucleotide sequence ID" value="NZ_FUZF01000002.1"/>
</dbReference>
<dbReference type="Pfam" id="PF11827">
    <property type="entry name" value="DUF3347"/>
    <property type="match status" value="1"/>
</dbReference>
<dbReference type="Proteomes" id="UP000190150">
    <property type="component" value="Unassembled WGS sequence"/>
</dbReference>
<sequence length="191" mass="21655">MKHKQLSPLPIGFLCRLLMIGGILLSVRFGQAQEGNTPEFEQRKGLLELYMKAKDAIEAEDKAAFEAQATLFHTELKKMRLKGIPGQHLGRMMSLRDSLRSNSLALSKLKDLEKIKTSFSAISTQLWSVMDVMKFSDAPVYLQYCPMEKAYWVHTNKAIRNPYNPIEMPDCGKVVGNVTEENYKVADCCHI</sequence>
<evidence type="ECO:0000313" key="3">
    <source>
        <dbReference type="Proteomes" id="UP000190150"/>
    </source>
</evidence>
<dbReference type="EMBL" id="FUZF01000002">
    <property type="protein sequence ID" value="SKB49074.1"/>
    <property type="molecule type" value="Genomic_DNA"/>
</dbReference>
<feature type="domain" description="DUF3347" evidence="1">
    <location>
        <begin position="47"/>
        <end position="132"/>
    </location>
</feature>
<evidence type="ECO:0000259" key="1">
    <source>
        <dbReference type="Pfam" id="PF11827"/>
    </source>
</evidence>
<evidence type="ECO:0000313" key="2">
    <source>
        <dbReference type="EMBL" id="SKB49074.1"/>
    </source>
</evidence>
<gene>
    <name evidence="2" type="ORF">SAMN05660841_00851</name>
</gene>
<dbReference type="InterPro" id="IPR021782">
    <property type="entry name" value="DUF3347"/>
</dbReference>
<dbReference type="AlphaFoldDB" id="A0A1T5BP68"/>
<protein>
    <recommendedName>
        <fullName evidence="1">DUF3347 domain-containing protein</fullName>
    </recommendedName>
</protein>
<reference evidence="3" key="1">
    <citation type="submission" date="2017-02" db="EMBL/GenBank/DDBJ databases">
        <authorList>
            <person name="Varghese N."/>
            <person name="Submissions S."/>
        </authorList>
    </citation>
    <scope>NUCLEOTIDE SEQUENCE [LARGE SCALE GENOMIC DNA]</scope>
    <source>
        <strain evidence="3">DSM 24091</strain>
    </source>
</reference>
<keyword evidence="3" id="KW-1185">Reference proteome</keyword>
<name>A0A1T5BP68_9SPHI</name>
<accession>A0A1T5BP68</accession>
<dbReference type="STRING" id="1513896.SAMN05660841_00851"/>
<organism evidence="2 3">
    <name type="scientific">Sphingobacterium nematocida</name>
    <dbReference type="NCBI Taxonomy" id="1513896"/>
    <lineage>
        <taxon>Bacteria</taxon>
        <taxon>Pseudomonadati</taxon>
        <taxon>Bacteroidota</taxon>
        <taxon>Sphingobacteriia</taxon>
        <taxon>Sphingobacteriales</taxon>
        <taxon>Sphingobacteriaceae</taxon>
        <taxon>Sphingobacterium</taxon>
    </lineage>
</organism>